<evidence type="ECO:0000259" key="11">
    <source>
        <dbReference type="PROSITE" id="PS51635"/>
    </source>
</evidence>
<protein>
    <submittedName>
        <fullName evidence="12">Cyclic nucleotide-binding protein</fullName>
    </submittedName>
</protein>
<keyword evidence="5 9" id="KW-0442">Lipid degradation</keyword>
<feature type="short sequence motif" description="GXSXG" evidence="9">
    <location>
        <begin position="379"/>
        <end position="383"/>
    </location>
</feature>
<dbReference type="CDD" id="cd07205">
    <property type="entry name" value="Pat_PNPLA6_PNPLA7_NTE1_like"/>
    <property type="match status" value="1"/>
</dbReference>
<dbReference type="RefSeq" id="WP_233123834.1">
    <property type="nucleotide sequence ID" value="NZ_BMKF01000001.1"/>
</dbReference>
<dbReference type="Pfam" id="PF00027">
    <property type="entry name" value="cNMP_binding"/>
    <property type="match status" value="1"/>
</dbReference>
<organism evidence="12 13">
    <name type="scientific">Henriciella pelagia</name>
    <dbReference type="NCBI Taxonomy" id="1977912"/>
    <lineage>
        <taxon>Bacteria</taxon>
        <taxon>Pseudomonadati</taxon>
        <taxon>Pseudomonadota</taxon>
        <taxon>Alphaproteobacteria</taxon>
        <taxon>Hyphomonadales</taxon>
        <taxon>Hyphomonadaceae</taxon>
        <taxon>Henriciella</taxon>
    </lineage>
</organism>
<reference evidence="13" key="1">
    <citation type="journal article" date="2019" name="Int. J. Syst. Evol. Microbiol.">
        <title>The Global Catalogue of Microorganisms (GCM) 10K type strain sequencing project: providing services to taxonomists for standard genome sequencing and annotation.</title>
        <authorList>
            <consortium name="The Broad Institute Genomics Platform"/>
            <consortium name="The Broad Institute Genome Sequencing Center for Infectious Disease"/>
            <person name="Wu L."/>
            <person name="Ma J."/>
        </authorList>
    </citation>
    <scope>NUCLEOTIDE SEQUENCE [LARGE SCALE GENOMIC DNA]</scope>
    <source>
        <strain evidence="13">CGMCC 1.15928</strain>
    </source>
</reference>
<sequence length="632" mass="68830">MFKPIKPPGLTKSSKAFSDGFGMNTFRDMSLDIAPTLKSIPFLGDVPKRALKAAGREARWFSLPAGWELFKTGDISSSIYFVLSGSLGAFSTTPDGRSEFIGHIRAGEPVGEMALFEGAIDEDGDGIADNAPHTSSVYALRDTEILEISRAGFDRIVKAEPEILNSMIRLMLTRLREGRKPNRRNAPKVFALVATSPTIDLSLRARALKASLDRLGLTSHIVGESEGDEKPARFFDDLEANNDVVILISSVGASSWYRLSIRQADRIWVVGRADARPSIPLMPPDNSPARSLKLIDVLLLHHGTEREVSRPGEWLDAAGAARIFHWRGMDDAACDRLARVMAGRSVGLVLSGGGARAYAHIGVVRAFREANIPIDFIGGASMGAVVAGCVAMGWDDEEIDQRIRKAFVETNPLGDYNLPVVGMVRGKRVNNRLHEHFGDAEISDLEVPFFAVSTNLTDGTYRIHRRGLLRKALRATISLPGILPPVVDDGEVLVDGAVLNNFPTDVMRELHRGIVVGSDVARAPEGLKADDFVNPPGFLSWVWRNGFSAAPPIAGLLMRSATISVNPIAGRELVDMLVLPELRDIELRDWEAYDEAVEAGYKAARAAIQSGKLHDFCYGPSNNIPSVQMEPV</sequence>
<keyword evidence="8" id="KW-0472">Membrane</keyword>
<dbReference type="PROSITE" id="PS51635">
    <property type="entry name" value="PNPLA"/>
    <property type="match status" value="1"/>
</dbReference>
<evidence type="ECO:0000256" key="4">
    <source>
        <dbReference type="ARBA" id="ARBA00022801"/>
    </source>
</evidence>
<dbReference type="PROSITE" id="PS50042">
    <property type="entry name" value="CNMP_BINDING_3"/>
    <property type="match status" value="1"/>
</dbReference>
<accession>A0ABQ1J9K2</accession>
<feature type="short sequence motif" description="DGA/G" evidence="9">
    <location>
        <begin position="495"/>
        <end position="497"/>
    </location>
</feature>
<proteinExistence type="inferred from homology"/>
<dbReference type="Proteomes" id="UP000628854">
    <property type="component" value="Unassembled WGS sequence"/>
</dbReference>
<dbReference type="Gene3D" id="3.40.1090.10">
    <property type="entry name" value="Cytosolic phospholipase A2 catalytic domain"/>
    <property type="match status" value="1"/>
</dbReference>
<dbReference type="SUPFAM" id="SSF51206">
    <property type="entry name" value="cAMP-binding domain-like"/>
    <property type="match status" value="1"/>
</dbReference>
<keyword evidence="13" id="KW-1185">Reference proteome</keyword>
<evidence type="ECO:0000256" key="6">
    <source>
        <dbReference type="ARBA" id="ARBA00022989"/>
    </source>
</evidence>
<keyword evidence="4 9" id="KW-0378">Hydrolase</keyword>
<dbReference type="CDD" id="cd00038">
    <property type="entry name" value="CAP_ED"/>
    <property type="match status" value="1"/>
</dbReference>
<evidence type="ECO:0000256" key="7">
    <source>
        <dbReference type="ARBA" id="ARBA00023098"/>
    </source>
</evidence>
<dbReference type="EMBL" id="BMKF01000001">
    <property type="protein sequence ID" value="GGB63444.1"/>
    <property type="molecule type" value="Genomic_DNA"/>
</dbReference>
<feature type="domain" description="Cyclic nucleotide-binding" evidence="10">
    <location>
        <begin position="61"/>
        <end position="174"/>
    </location>
</feature>
<feature type="active site" description="Proton acceptor" evidence="9">
    <location>
        <position position="495"/>
    </location>
</feature>
<feature type="active site" description="Nucleophile" evidence="9">
    <location>
        <position position="381"/>
    </location>
</feature>
<evidence type="ECO:0000256" key="9">
    <source>
        <dbReference type="PROSITE-ProRule" id="PRU01161"/>
    </source>
</evidence>
<dbReference type="Pfam" id="PF24179">
    <property type="entry name" value="NTE_Ploop"/>
    <property type="match status" value="1"/>
</dbReference>
<dbReference type="InterPro" id="IPR002641">
    <property type="entry name" value="PNPLA_dom"/>
</dbReference>
<evidence type="ECO:0000256" key="8">
    <source>
        <dbReference type="ARBA" id="ARBA00023136"/>
    </source>
</evidence>
<comment type="subcellular location">
    <subcellularLocation>
        <location evidence="1">Membrane</location>
    </subcellularLocation>
</comment>
<evidence type="ECO:0000259" key="10">
    <source>
        <dbReference type="PROSITE" id="PS50042"/>
    </source>
</evidence>
<name>A0ABQ1J9K2_9PROT</name>
<dbReference type="SMART" id="SM00100">
    <property type="entry name" value="cNMP"/>
    <property type="match status" value="1"/>
</dbReference>
<dbReference type="InterPro" id="IPR018490">
    <property type="entry name" value="cNMP-bd_dom_sf"/>
</dbReference>
<dbReference type="InterPro" id="IPR016035">
    <property type="entry name" value="Acyl_Trfase/lysoPLipase"/>
</dbReference>
<dbReference type="PANTHER" id="PTHR14226:SF29">
    <property type="entry name" value="NEUROPATHY TARGET ESTERASE SWS"/>
    <property type="match status" value="1"/>
</dbReference>
<comment type="caution">
    <text evidence="9">Lacks conserved residue(s) required for the propagation of feature annotation.</text>
</comment>
<evidence type="ECO:0000313" key="13">
    <source>
        <dbReference type="Proteomes" id="UP000628854"/>
    </source>
</evidence>
<feature type="domain" description="PNPLA" evidence="11">
    <location>
        <begin position="348"/>
        <end position="508"/>
    </location>
</feature>
<evidence type="ECO:0000313" key="12">
    <source>
        <dbReference type="EMBL" id="GGB63444.1"/>
    </source>
</evidence>
<evidence type="ECO:0000256" key="1">
    <source>
        <dbReference type="ARBA" id="ARBA00004370"/>
    </source>
</evidence>
<dbReference type="InterPro" id="IPR056556">
    <property type="entry name" value="NTE1_P-loop_dom"/>
</dbReference>
<dbReference type="Gene3D" id="2.60.120.10">
    <property type="entry name" value="Jelly Rolls"/>
    <property type="match status" value="1"/>
</dbReference>
<keyword evidence="7 9" id="KW-0443">Lipid metabolism</keyword>
<dbReference type="InterPro" id="IPR050301">
    <property type="entry name" value="NTE"/>
</dbReference>
<gene>
    <name evidence="12" type="ORF">GCM10011503_10170</name>
</gene>
<evidence type="ECO:0000256" key="2">
    <source>
        <dbReference type="ARBA" id="ARBA00006636"/>
    </source>
</evidence>
<dbReference type="InterPro" id="IPR000595">
    <property type="entry name" value="cNMP-bd_dom"/>
</dbReference>
<comment type="similarity">
    <text evidence="2">Belongs to the NTE family.</text>
</comment>
<dbReference type="SUPFAM" id="SSF52151">
    <property type="entry name" value="FabD/lysophospholipase-like"/>
    <property type="match status" value="1"/>
</dbReference>
<dbReference type="PANTHER" id="PTHR14226">
    <property type="entry name" value="NEUROPATHY TARGET ESTERASE/SWISS CHEESE D.MELANOGASTER"/>
    <property type="match status" value="1"/>
</dbReference>
<dbReference type="InterPro" id="IPR014710">
    <property type="entry name" value="RmlC-like_jellyroll"/>
</dbReference>
<evidence type="ECO:0000256" key="5">
    <source>
        <dbReference type="ARBA" id="ARBA00022963"/>
    </source>
</evidence>
<evidence type="ECO:0000256" key="3">
    <source>
        <dbReference type="ARBA" id="ARBA00022692"/>
    </source>
</evidence>
<keyword evidence="6" id="KW-1133">Transmembrane helix</keyword>
<dbReference type="Pfam" id="PF01734">
    <property type="entry name" value="Patatin"/>
    <property type="match status" value="1"/>
</dbReference>
<comment type="caution">
    <text evidence="12">The sequence shown here is derived from an EMBL/GenBank/DDBJ whole genome shotgun (WGS) entry which is preliminary data.</text>
</comment>
<keyword evidence="3" id="KW-0812">Transmembrane</keyword>